<dbReference type="InterPro" id="IPR040256">
    <property type="entry name" value="At4g02000-like"/>
</dbReference>
<gene>
    <name evidence="4" type="ORF">BUALT_Bualt03G0129200</name>
</gene>
<evidence type="ECO:0000313" key="4">
    <source>
        <dbReference type="EMBL" id="KAG8386248.1"/>
    </source>
</evidence>
<feature type="domain" description="Zinc knuckle CX2CX4HX4C" evidence="3">
    <location>
        <begin position="255"/>
        <end position="301"/>
    </location>
</feature>
<evidence type="ECO:0008006" key="6">
    <source>
        <dbReference type="Google" id="ProtNLM"/>
    </source>
</evidence>
<dbReference type="Proteomes" id="UP000826271">
    <property type="component" value="Unassembled WGS sequence"/>
</dbReference>
<evidence type="ECO:0000259" key="2">
    <source>
        <dbReference type="Pfam" id="PF14111"/>
    </source>
</evidence>
<feature type="compositionally biased region" description="Low complexity" evidence="1">
    <location>
        <begin position="347"/>
        <end position="356"/>
    </location>
</feature>
<dbReference type="Pfam" id="PF14111">
    <property type="entry name" value="DUF4283"/>
    <property type="match status" value="1"/>
</dbReference>
<organism evidence="4 5">
    <name type="scientific">Buddleja alternifolia</name>
    <dbReference type="NCBI Taxonomy" id="168488"/>
    <lineage>
        <taxon>Eukaryota</taxon>
        <taxon>Viridiplantae</taxon>
        <taxon>Streptophyta</taxon>
        <taxon>Embryophyta</taxon>
        <taxon>Tracheophyta</taxon>
        <taxon>Spermatophyta</taxon>
        <taxon>Magnoliopsida</taxon>
        <taxon>eudicotyledons</taxon>
        <taxon>Gunneridae</taxon>
        <taxon>Pentapetalae</taxon>
        <taxon>asterids</taxon>
        <taxon>lamiids</taxon>
        <taxon>Lamiales</taxon>
        <taxon>Scrophulariaceae</taxon>
        <taxon>Buddlejeae</taxon>
        <taxon>Buddleja</taxon>
    </lineage>
</organism>
<feature type="domain" description="DUF4283" evidence="2">
    <location>
        <begin position="144"/>
        <end position="217"/>
    </location>
</feature>
<reference evidence="4" key="1">
    <citation type="submission" date="2019-10" db="EMBL/GenBank/DDBJ databases">
        <authorList>
            <person name="Zhang R."/>
            <person name="Pan Y."/>
            <person name="Wang J."/>
            <person name="Ma R."/>
            <person name="Yu S."/>
        </authorList>
    </citation>
    <scope>NUCLEOTIDE SEQUENCE</scope>
    <source>
        <strain evidence="4">LA-IB0</strain>
        <tissue evidence="4">Leaf</tissue>
    </source>
</reference>
<feature type="compositionally biased region" description="Low complexity" evidence="1">
    <location>
        <begin position="436"/>
        <end position="451"/>
    </location>
</feature>
<protein>
    <recommendedName>
        <fullName evidence="6">CCHC-type domain-containing protein</fullName>
    </recommendedName>
</protein>
<keyword evidence="5" id="KW-1185">Reference proteome</keyword>
<feature type="region of interest" description="Disordered" evidence="1">
    <location>
        <begin position="430"/>
        <end position="469"/>
    </location>
</feature>
<feature type="compositionally biased region" description="Polar residues" evidence="1">
    <location>
        <begin position="365"/>
        <end position="374"/>
    </location>
</feature>
<dbReference type="InterPro" id="IPR025836">
    <property type="entry name" value="Zn_knuckle_CX2CX4HX4C"/>
</dbReference>
<dbReference type="PANTHER" id="PTHR31286:SF178">
    <property type="entry name" value="DUF4283 DOMAIN-CONTAINING PROTEIN"/>
    <property type="match status" value="1"/>
</dbReference>
<name>A0AAV6XVK8_9LAMI</name>
<evidence type="ECO:0000259" key="3">
    <source>
        <dbReference type="Pfam" id="PF14392"/>
    </source>
</evidence>
<evidence type="ECO:0000313" key="5">
    <source>
        <dbReference type="Proteomes" id="UP000826271"/>
    </source>
</evidence>
<dbReference type="Pfam" id="PF14392">
    <property type="entry name" value="zf-CCHC_4"/>
    <property type="match status" value="1"/>
</dbReference>
<sequence>MGVLYSQGHGRRGSLCTVKVVRLVFSPFVESLLEGYTSVLLSRRIVRFALRGVTLYQDWLRMTSASRQVLEQVDLVAWDLVRFKRISEVCISVIILLCICDSDGGMDQEISRMTREFNLTDTESAKVNVPVEVCNPGYGYNPRILVARVTTDCRINFQAFKDTVLGAFRPRRGMEISRLGNSRFLFAFNHSVDLDRVLESGPWNFDNYMIILKKLQAFDDPLTTNLDWNEIFVRMDMAKRGFFWDSTLRLRVSINVSKPLMRFMLLSLPNGHDLKLQFSYEKLPNFCYLCGIIGHIDDCCDLRYNKSFGHPGEQSPYWPWLRANSRRGTMQSAPLFNKSSQPLALGSSHLDGHSSGWKTPLENGSEFQSRSSSPVYKPPHARRVSVEPLGQDQPPMHVNPEGSRARCQLQLVDESDDDLEGENRFENENLLSPHGTVVPSSLPSRPSTTLTHGTMIHKPTLPHTSKTSTESHPIEVSSLIVVTSYCRDLSSDLLVEEEFCKVLTIVWFLWFKRNSTLMDNVTPSADGLMLSAINFLAAFKESTIALLFRRRPHIFQAGDHRSSAP</sequence>
<evidence type="ECO:0000256" key="1">
    <source>
        <dbReference type="SAM" id="MobiDB-lite"/>
    </source>
</evidence>
<comment type="caution">
    <text evidence="4">The sequence shown here is derived from an EMBL/GenBank/DDBJ whole genome shotgun (WGS) entry which is preliminary data.</text>
</comment>
<dbReference type="PANTHER" id="PTHR31286">
    <property type="entry name" value="GLYCINE-RICH CELL WALL STRUCTURAL PROTEIN 1.8-LIKE"/>
    <property type="match status" value="1"/>
</dbReference>
<accession>A0AAV6XVK8</accession>
<dbReference type="AlphaFoldDB" id="A0AAV6XVK8"/>
<proteinExistence type="predicted"/>
<dbReference type="EMBL" id="WHWC01000003">
    <property type="protein sequence ID" value="KAG8386248.1"/>
    <property type="molecule type" value="Genomic_DNA"/>
</dbReference>
<dbReference type="InterPro" id="IPR025558">
    <property type="entry name" value="DUF4283"/>
</dbReference>
<feature type="region of interest" description="Disordered" evidence="1">
    <location>
        <begin position="347"/>
        <end position="403"/>
    </location>
</feature>